<evidence type="ECO:0000256" key="1">
    <source>
        <dbReference type="ARBA" id="ARBA00022737"/>
    </source>
</evidence>
<dbReference type="EMBL" id="CP001022">
    <property type="protein sequence ID" value="ACB60309.1"/>
    <property type="molecule type" value="Genomic_DNA"/>
</dbReference>
<evidence type="ECO:0000256" key="3">
    <source>
        <dbReference type="ARBA" id="ARBA00023163"/>
    </source>
</evidence>
<dbReference type="RefSeq" id="WP_012369733.1">
    <property type="nucleotide sequence ID" value="NC_010556.1"/>
</dbReference>
<dbReference type="GO" id="GO:0003700">
    <property type="term" value="F:DNA-binding transcription factor activity"/>
    <property type="evidence" value="ECO:0007669"/>
    <property type="project" value="InterPro"/>
</dbReference>
<feature type="domain" description="HTH deoR-type" evidence="5">
    <location>
        <begin position="3"/>
        <end position="59"/>
    </location>
</feature>
<dbReference type="SUPFAM" id="SSF46785">
    <property type="entry name" value="Winged helix' DNA-binding domain"/>
    <property type="match status" value="1"/>
</dbReference>
<feature type="domain" description="CBS" evidence="6">
    <location>
        <begin position="145"/>
        <end position="207"/>
    </location>
</feature>
<accession>B1YL77</accession>
<dbReference type="Pfam" id="PF08279">
    <property type="entry name" value="HTH_11"/>
    <property type="match status" value="1"/>
</dbReference>
<dbReference type="InterPro" id="IPR036390">
    <property type="entry name" value="WH_DNA-bd_sf"/>
</dbReference>
<dbReference type="SMART" id="SM00116">
    <property type="entry name" value="CBS"/>
    <property type="match status" value="2"/>
</dbReference>
<evidence type="ECO:0000313" key="8">
    <source>
        <dbReference type="Proteomes" id="UP000001681"/>
    </source>
</evidence>
<dbReference type="AlphaFoldDB" id="B1YL77"/>
<dbReference type="KEGG" id="esi:Exig_0829"/>
<dbReference type="CDD" id="cd04617">
    <property type="entry name" value="CBS_pair_CcpN"/>
    <property type="match status" value="1"/>
</dbReference>
<dbReference type="PROSITE" id="PS51371">
    <property type="entry name" value="CBS"/>
    <property type="match status" value="2"/>
</dbReference>
<dbReference type="PANTHER" id="PTHR48108:SF32">
    <property type="entry name" value="TRANSCRIPTIONAL REPRESSOR CCPN"/>
    <property type="match status" value="1"/>
</dbReference>
<evidence type="ECO:0000259" key="6">
    <source>
        <dbReference type="PROSITE" id="PS51371"/>
    </source>
</evidence>
<dbReference type="PROSITE" id="PS51000">
    <property type="entry name" value="HTH_DEOR_2"/>
    <property type="match status" value="1"/>
</dbReference>
<gene>
    <name evidence="7" type="ordered locus">Exig_0829</name>
</gene>
<keyword evidence="1" id="KW-0677">Repeat</keyword>
<dbReference type="InterPro" id="IPR000644">
    <property type="entry name" value="CBS_dom"/>
</dbReference>
<feature type="domain" description="CBS" evidence="6">
    <location>
        <begin position="80"/>
        <end position="138"/>
    </location>
</feature>
<dbReference type="InterPro" id="IPR051462">
    <property type="entry name" value="CBS_domain-containing"/>
</dbReference>
<dbReference type="eggNOG" id="COG0517">
    <property type="taxonomic scope" value="Bacteria"/>
</dbReference>
<sequence>MKLNERQKKILQIVKENGPITGEQIASELSLTRATLRPDLSILTMTGMLEARPRVGYMYVGKKNTSMLHEKLDTLTVGEFMSSAKVIHEGMMVYDAIVHLFLEDVGSLFVVGKDHALVGVLSRKDFLRAAIGNQELDSLPVNIIMTRMPNLTVCEKSETLIGAGMKLIEKQIDSMPVVEQVDGILKVVGRMTKTNMTKVLVALTRDEEL</sequence>
<reference evidence="7 8" key="1">
    <citation type="journal article" date="2006" name="Extremophiles">
        <title>Characterization of Exiguobacterium isolates from the Siberian permafrost. Description of Exiguobacterium sibiricum sp. nov.</title>
        <authorList>
            <person name="Rodrigues D.F."/>
            <person name="Goris J."/>
            <person name="Vishnivetskaya T."/>
            <person name="Gilichinsky D."/>
            <person name="Thomashow M.F."/>
            <person name="Tiedje J.M."/>
        </authorList>
    </citation>
    <scope>NUCLEOTIDE SEQUENCE [LARGE SCALE GENOMIC DNA]</scope>
    <source>
        <strain evidence="8">DSM 17290 / CIP 109462 / JCM 13490 / 255-15</strain>
    </source>
</reference>
<dbReference type="InterPro" id="IPR036388">
    <property type="entry name" value="WH-like_DNA-bd_sf"/>
</dbReference>
<dbReference type="STRING" id="262543.Exig_0829"/>
<reference evidence="8" key="3">
    <citation type="submission" date="2008-04" db="EMBL/GenBank/DDBJ databases">
        <title>Complete sequence of chromosome of Exiguobacterium sibiricum 255-15.</title>
        <authorList>
            <consortium name="US DOE Joint Genome Institute"/>
            <person name="Copeland A."/>
            <person name="Lucas S."/>
            <person name="Lapidus A."/>
            <person name="Glavina del Rio T."/>
            <person name="Dalin E."/>
            <person name="Tice H."/>
            <person name="Bruce D."/>
            <person name="Goodwin L."/>
            <person name="Pitluck S."/>
            <person name="Kiss H."/>
            <person name="Chertkov O."/>
            <person name="Monk C."/>
            <person name="Brettin T."/>
            <person name="Detter J.C."/>
            <person name="Han C."/>
            <person name="Kuske C.R."/>
            <person name="Schmutz J."/>
            <person name="Larimer F."/>
            <person name="Land M."/>
            <person name="Hauser L."/>
            <person name="Kyrpides N."/>
            <person name="Mikhailova N."/>
            <person name="Vishnivetskaya T."/>
            <person name="Rodrigues D.F."/>
            <person name="Gilichinsky D."/>
            <person name="Tiedje J."/>
            <person name="Richardson P."/>
        </authorList>
    </citation>
    <scope>NUCLEOTIDE SEQUENCE [LARGE SCALE GENOMIC DNA]</scope>
    <source>
        <strain evidence="8">DSM 17290 / CIP 109462 / JCM 13490 / 255-15</strain>
    </source>
</reference>
<keyword evidence="8" id="KW-1185">Reference proteome</keyword>
<organism evidence="7 8">
    <name type="scientific">Exiguobacterium sibiricum (strain DSM 17290 / CCUG 55495 / CIP 109462 / JCM 13490 / 255-15)</name>
    <dbReference type="NCBI Taxonomy" id="262543"/>
    <lineage>
        <taxon>Bacteria</taxon>
        <taxon>Bacillati</taxon>
        <taxon>Bacillota</taxon>
        <taxon>Bacilli</taxon>
        <taxon>Bacillales</taxon>
        <taxon>Bacillales Family XII. Incertae Sedis</taxon>
        <taxon>Exiguobacterium</taxon>
    </lineage>
</organism>
<evidence type="ECO:0000259" key="5">
    <source>
        <dbReference type="PROSITE" id="PS51000"/>
    </source>
</evidence>
<dbReference type="Pfam" id="PF00571">
    <property type="entry name" value="CBS"/>
    <property type="match status" value="1"/>
</dbReference>
<name>B1YL77_EXIS2</name>
<keyword evidence="3" id="KW-0804">Transcription</keyword>
<dbReference type="PIRSF" id="PIRSF026546">
    <property type="entry name" value="UCP026546_CBS_YqzB"/>
    <property type="match status" value="1"/>
</dbReference>
<proteinExistence type="predicted"/>
<dbReference type="SMR" id="B1YL77"/>
<dbReference type="InterPro" id="IPR013196">
    <property type="entry name" value="HTH_11"/>
</dbReference>
<dbReference type="Gene3D" id="3.10.580.10">
    <property type="entry name" value="CBS-domain"/>
    <property type="match status" value="1"/>
</dbReference>
<evidence type="ECO:0000313" key="7">
    <source>
        <dbReference type="EMBL" id="ACB60309.1"/>
    </source>
</evidence>
<dbReference type="HOGENOM" id="CLU_090663_1_0_9"/>
<dbReference type="InterPro" id="IPR016842">
    <property type="entry name" value="UCP026546_HTH-CBS"/>
</dbReference>
<keyword evidence="4" id="KW-0129">CBS domain</keyword>
<protein>
    <submittedName>
        <fullName evidence="7">Transcriptional regulator, DeoR family</fullName>
    </submittedName>
</protein>
<dbReference type="InterPro" id="IPR046342">
    <property type="entry name" value="CBS_dom_sf"/>
</dbReference>
<reference evidence="7 8" key="2">
    <citation type="journal article" date="2008" name="BMC Genomics">
        <title>Architecture of thermal adaptation in an Exiguobacterium sibiricum strain isolated from 3 million year old permafrost: a genome and transcriptome approach.</title>
        <authorList>
            <person name="Rodrigues D.F."/>
            <person name="Ivanova N."/>
            <person name="He Z."/>
            <person name="Huebner M."/>
            <person name="Zhou J."/>
            <person name="Tiedje J.M."/>
        </authorList>
    </citation>
    <scope>NUCLEOTIDE SEQUENCE [LARGE SCALE GENOMIC DNA]</scope>
    <source>
        <strain evidence="8">DSM 17290 / CIP 109462 / JCM 13490 / 255-15</strain>
    </source>
</reference>
<dbReference type="PANTHER" id="PTHR48108">
    <property type="entry name" value="CBS DOMAIN-CONTAINING PROTEIN CBSX2, CHLOROPLASTIC"/>
    <property type="match status" value="1"/>
</dbReference>
<dbReference type="SUPFAM" id="SSF54631">
    <property type="entry name" value="CBS-domain pair"/>
    <property type="match status" value="1"/>
</dbReference>
<dbReference type="InterPro" id="IPR001034">
    <property type="entry name" value="DeoR_HTH"/>
</dbReference>
<keyword evidence="2" id="KW-0805">Transcription regulation</keyword>
<dbReference type="Proteomes" id="UP000001681">
    <property type="component" value="Chromosome"/>
</dbReference>
<evidence type="ECO:0000256" key="4">
    <source>
        <dbReference type="PROSITE-ProRule" id="PRU00703"/>
    </source>
</evidence>
<dbReference type="OrthoDB" id="9793615at2"/>
<evidence type="ECO:0000256" key="2">
    <source>
        <dbReference type="ARBA" id="ARBA00023015"/>
    </source>
</evidence>
<dbReference type="Gene3D" id="1.10.10.10">
    <property type="entry name" value="Winged helix-like DNA-binding domain superfamily/Winged helix DNA-binding domain"/>
    <property type="match status" value="1"/>
</dbReference>